<name>A0A0P0V898_ORYSJ</name>
<proteinExistence type="predicted"/>
<reference evidence="1 2" key="3">
    <citation type="journal article" date="2013" name="Rice">
        <title>Improvement of the Oryza sativa Nipponbare reference genome using next generation sequence and optical map data.</title>
        <authorList>
            <person name="Kawahara Y."/>
            <person name="de la Bastide M."/>
            <person name="Hamilton J.P."/>
            <person name="Kanamori H."/>
            <person name="McCombie W.R."/>
            <person name="Ouyang S."/>
            <person name="Schwartz D.C."/>
            <person name="Tanaka T."/>
            <person name="Wu J."/>
            <person name="Zhou S."/>
            <person name="Childs K.L."/>
            <person name="Davidson R.M."/>
            <person name="Lin H."/>
            <person name="Quesada-Ocampo L."/>
            <person name="Vaillancourt B."/>
            <person name="Sakai H."/>
            <person name="Lee S.S."/>
            <person name="Kim J."/>
            <person name="Numa H."/>
            <person name="Itoh T."/>
            <person name="Buell C.R."/>
            <person name="Matsumoto T."/>
        </authorList>
    </citation>
    <scope>NUCLEOTIDE SEQUENCE [LARGE SCALE GENOMIC DNA]</scope>
    <source>
        <strain evidence="2">cv. Nipponbare</strain>
    </source>
</reference>
<gene>
    <name evidence="1" type="ordered locus">Os01g0752350</name>
    <name evidence="1" type="ORF">OSNPB_010752350</name>
</gene>
<keyword evidence="2" id="KW-1185">Reference proteome</keyword>
<protein>
    <submittedName>
        <fullName evidence="1">Os01g0752350 protein</fullName>
    </submittedName>
</protein>
<evidence type="ECO:0000313" key="1">
    <source>
        <dbReference type="EMBL" id="BAS74373.1"/>
    </source>
</evidence>
<feature type="non-terminal residue" evidence="1">
    <location>
        <position position="1"/>
    </location>
</feature>
<organism evidence="1 2">
    <name type="scientific">Oryza sativa subsp. japonica</name>
    <name type="common">Rice</name>
    <dbReference type="NCBI Taxonomy" id="39947"/>
    <lineage>
        <taxon>Eukaryota</taxon>
        <taxon>Viridiplantae</taxon>
        <taxon>Streptophyta</taxon>
        <taxon>Embryophyta</taxon>
        <taxon>Tracheophyta</taxon>
        <taxon>Spermatophyta</taxon>
        <taxon>Magnoliopsida</taxon>
        <taxon>Liliopsida</taxon>
        <taxon>Poales</taxon>
        <taxon>Poaceae</taxon>
        <taxon>BOP clade</taxon>
        <taxon>Oryzoideae</taxon>
        <taxon>Oryzeae</taxon>
        <taxon>Oryzinae</taxon>
        <taxon>Oryza</taxon>
        <taxon>Oryza sativa</taxon>
    </lineage>
</organism>
<reference evidence="1 2" key="2">
    <citation type="journal article" date="2013" name="Plant Cell Physiol.">
        <title>Rice Annotation Project Database (RAP-DB): an integrative and interactive database for rice genomics.</title>
        <authorList>
            <person name="Sakai H."/>
            <person name="Lee S.S."/>
            <person name="Tanaka T."/>
            <person name="Numa H."/>
            <person name="Kim J."/>
            <person name="Kawahara Y."/>
            <person name="Wakimoto H."/>
            <person name="Yang C.C."/>
            <person name="Iwamoto M."/>
            <person name="Abe T."/>
            <person name="Yamada Y."/>
            <person name="Muto A."/>
            <person name="Inokuchi H."/>
            <person name="Ikemura T."/>
            <person name="Matsumoto T."/>
            <person name="Sasaki T."/>
            <person name="Itoh T."/>
        </authorList>
    </citation>
    <scope>NUCLEOTIDE SEQUENCE [LARGE SCALE GENOMIC DNA]</scope>
    <source>
        <strain evidence="2">cv. Nipponbare</strain>
    </source>
</reference>
<dbReference type="Proteomes" id="UP000059680">
    <property type="component" value="Chromosome 1"/>
</dbReference>
<dbReference type="Gramene" id="Os01t0752350-00">
    <property type="protein sequence ID" value="Os01t0752350-00"/>
    <property type="gene ID" value="Os01g0752350"/>
</dbReference>
<evidence type="ECO:0000313" key="2">
    <source>
        <dbReference type="Proteomes" id="UP000059680"/>
    </source>
</evidence>
<dbReference type="InParanoid" id="A0A0P0V898"/>
<accession>A0A0P0V898</accession>
<dbReference type="PaxDb" id="39947-A0A0P0V898"/>
<dbReference type="AlphaFoldDB" id="A0A0P0V898"/>
<dbReference type="EMBL" id="AP014957">
    <property type="protein sequence ID" value="BAS74373.1"/>
    <property type="molecule type" value="Genomic_DNA"/>
</dbReference>
<sequence>LVELLSVVTLAEFKVDSSSLDDLNARESDTVAGSHLSVHLLNGTIEGGITVLLVHVVVASPTLVTQPDAIVLDSCGKE</sequence>
<reference evidence="2" key="1">
    <citation type="journal article" date="2005" name="Nature">
        <title>The map-based sequence of the rice genome.</title>
        <authorList>
            <consortium name="International rice genome sequencing project (IRGSP)"/>
            <person name="Matsumoto T."/>
            <person name="Wu J."/>
            <person name="Kanamori H."/>
            <person name="Katayose Y."/>
            <person name="Fujisawa M."/>
            <person name="Namiki N."/>
            <person name="Mizuno H."/>
            <person name="Yamamoto K."/>
            <person name="Antonio B.A."/>
            <person name="Baba T."/>
            <person name="Sakata K."/>
            <person name="Nagamura Y."/>
            <person name="Aoki H."/>
            <person name="Arikawa K."/>
            <person name="Arita K."/>
            <person name="Bito T."/>
            <person name="Chiden Y."/>
            <person name="Fujitsuka N."/>
            <person name="Fukunaka R."/>
            <person name="Hamada M."/>
            <person name="Harada C."/>
            <person name="Hayashi A."/>
            <person name="Hijishita S."/>
            <person name="Honda M."/>
            <person name="Hosokawa S."/>
            <person name="Ichikawa Y."/>
            <person name="Idonuma A."/>
            <person name="Iijima M."/>
            <person name="Ikeda M."/>
            <person name="Ikeno M."/>
            <person name="Ito K."/>
            <person name="Ito S."/>
            <person name="Ito T."/>
            <person name="Ito Y."/>
            <person name="Ito Y."/>
            <person name="Iwabuchi A."/>
            <person name="Kamiya K."/>
            <person name="Karasawa W."/>
            <person name="Kurita K."/>
            <person name="Katagiri S."/>
            <person name="Kikuta A."/>
            <person name="Kobayashi H."/>
            <person name="Kobayashi N."/>
            <person name="Machita K."/>
            <person name="Maehara T."/>
            <person name="Masukawa M."/>
            <person name="Mizubayashi T."/>
            <person name="Mukai Y."/>
            <person name="Nagasaki H."/>
            <person name="Nagata Y."/>
            <person name="Naito S."/>
            <person name="Nakashima M."/>
            <person name="Nakama Y."/>
            <person name="Nakamichi Y."/>
            <person name="Nakamura M."/>
            <person name="Meguro A."/>
            <person name="Negishi M."/>
            <person name="Ohta I."/>
            <person name="Ohta T."/>
            <person name="Okamoto M."/>
            <person name="Ono N."/>
            <person name="Saji S."/>
            <person name="Sakaguchi M."/>
            <person name="Sakai K."/>
            <person name="Shibata M."/>
            <person name="Shimokawa T."/>
            <person name="Song J."/>
            <person name="Takazaki Y."/>
            <person name="Terasawa K."/>
            <person name="Tsugane M."/>
            <person name="Tsuji K."/>
            <person name="Ueda S."/>
            <person name="Waki K."/>
            <person name="Yamagata H."/>
            <person name="Yamamoto M."/>
            <person name="Yamamoto S."/>
            <person name="Yamane H."/>
            <person name="Yoshiki S."/>
            <person name="Yoshihara R."/>
            <person name="Yukawa K."/>
            <person name="Zhong H."/>
            <person name="Yano M."/>
            <person name="Yuan Q."/>
            <person name="Ouyang S."/>
            <person name="Liu J."/>
            <person name="Jones K.M."/>
            <person name="Gansberger K."/>
            <person name="Moffat K."/>
            <person name="Hill J."/>
            <person name="Bera J."/>
            <person name="Fadrosh D."/>
            <person name="Jin S."/>
            <person name="Johri S."/>
            <person name="Kim M."/>
            <person name="Overton L."/>
            <person name="Reardon M."/>
            <person name="Tsitrin T."/>
            <person name="Vuong H."/>
            <person name="Weaver B."/>
            <person name="Ciecko A."/>
            <person name="Tallon L."/>
            <person name="Jackson J."/>
            <person name="Pai G."/>
            <person name="Aken S.V."/>
            <person name="Utterback T."/>
            <person name="Reidmuller S."/>
            <person name="Feldblyum T."/>
            <person name="Hsiao J."/>
            <person name="Zismann V."/>
            <person name="Iobst S."/>
            <person name="de Vazeille A.R."/>
            <person name="Buell C.R."/>
            <person name="Ying K."/>
            <person name="Li Y."/>
            <person name="Lu T."/>
            <person name="Huang Y."/>
            <person name="Zhao Q."/>
            <person name="Feng Q."/>
            <person name="Zhang L."/>
            <person name="Zhu J."/>
            <person name="Weng Q."/>
            <person name="Mu J."/>
            <person name="Lu Y."/>
            <person name="Fan D."/>
            <person name="Liu Y."/>
            <person name="Guan J."/>
            <person name="Zhang Y."/>
            <person name="Yu S."/>
            <person name="Liu X."/>
            <person name="Zhang Y."/>
            <person name="Hong G."/>
            <person name="Han B."/>
            <person name="Choisne N."/>
            <person name="Demange N."/>
            <person name="Orjeda G."/>
            <person name="Samain S."/>
            <person name="Cattolico L."/>
            <person name="Pelletier E."/>
            <person name="Couloux A."/>
            <person name="Segurens B."/>
            <person name="Wincker P."/>
            <person name="D'Hont A."/>
            <person name="Scarpelli C."/>
            <person name="Weissenbach J."/>
            <person name="Salanoubat M."/>
            <person name="Quetier F."/>
            <person name="Yu Y."/>
            <person name="Kim H.R."/>
            <person name="Rambo T."/>
            <person name="Currie J."/>
            <person name="Collura K."/>
            <person name="Luo M."/>
            <person name="Yang T."/>
            <person name="Ammiraju J.S.S."/>
            <person name="Engler F."/>
            <person name="Soderlund C."/>
            <person name="Wing R.A."/>
            <person name="Palmer L.E."/>
            <person name="de la Bastide M."/>
            <person name="Spiegel L."/>
            <person name="Nascimento L."/>
            <person name="Zutavern T."/>
            <person name="O'Shaughnessy A."/>
            <person name="Dike S."/>
            <person name="Dedhia N."/>
            <person name="Preston R."/>
            <person name="Balija V."/>
            <person name="McCombie W.R."/>
            <person name="Chow T."/>
            <person name="Chen H."/>
            <person name="Chung M."/>
            <person name="Chen C."/>
            <person name="Shaw J."/>
            <person name="Wu H."/>
            <person name="Hsiao K."/>
            <person name="Chao Y."/>
            <person name="Chu M."/>
            <person name="Cheng C."/>
            <person name="Hour A."/>
            <person name="Lee P."/>
            <person name="Lin S."/>
            <person name="Lin Y."/>
            <person name="Liou J."/>
            <person name="Liu S."/>
            <person name="Hsing Y."/>
            <person name="Raghuvanshi S."/>
            <person name="Mohanty A."/>
            <person name="Bharti A.K."/>
            <person name="Gaur A."/>
            <person name="Gupta V."/>
            <person name="Kumar D."/>
            <person name="Ravi V."/>
            <person name="Vij S."/>
            <person name="Kapur A."/>
            <person name="Khurana P."/>
            <person name="Khurana P."/>
            <person name="Khurana J.P."/>
            <person name="Tyagi A.K."/>
            <person name="Gaikwad K."/>
            <person name="Singh A."/>
            <person name="Dalal V."/>
            <person name="Srivastava S."/>
            <person name="Dixit A."/>
            <person name="Pal A.K."/>
            <person name="Ghazi I.A."/>
            <person name="Yadav M."/>
            <person name="Pandit A."/>
            <person name="Bhargava A."/>
            <person name="Sureshbabu K."/>
            <person name="Batra K."/>
            <person name="Sharma T.R."/>
            <person name="Mohapatra T."/>
            <person name="Singh N.K."/>
            <person name="Messing J."/>
            <person name="Nelson A.B."/>
            <person name="Fuks G."/>
            <person name="Kavchok S."/>
            <person name="Keizer G."/>
            <person name="Linton E."/>
            <person name="Llaca V."/>
            <person name="Song R."/>
            <person name="Tanyolac B."/>
            <person name="Young S."/>
            <person name="Ho-Il K."/>
            <person name="Hahn J.H."/>
            <person name="Sangsakoo G."/>
            <person name="Vanavichit A."/>
            <person name="de Mattos Luiz.A.T."/>
            <person name="Zimmer P.D."/>
            <person name="Malone G."/>
            <person name="Dellagostin O."/>
            <person name="de Oliveira A.C."/>
            <person name="Bevan M."/>
            <person name="Bancroft I."/>
            <person name="Minx P."/>
            <person name="Cordum H."/>
            <person name="Wilson R."/>
            <person name="Cheng Z."/>
            <person name="Jin W."/>
            <person name="Jiang J."/>
            <person name="Leong S.A."/>
            <person name="Iwama H."/>
            <person name="Gojobori T."/>
            <person name="Itoh T."/>
            <person name="Niimura Y."/>
            <person name="Fujii Y."/>
            <person name="Habara T."/>
            <person name="Sakai H."/>
            <person name="Sato Y."/>
            <person name="Wilson G."/>
            <person name="Kumar K."/>
            <person name="McCouch S."/>
            <person name="Juretic N."/>
            <person name="Hoen D."/>
            <person name="Wright S."/>
            <person name="Bruskiewich R."/>
            <person name="Bureau T."/>
            <person name="Miyao A."/>
            <person name="Hirochika H."/>
            <person name="Nishikawa T."/>
            <person name="Kadowaki K."/>
            <person name="Sugiura M."/>
            <person name="Burr B."/>
            <person name="Sasaki T."/>
        </authorList>
    </citation>
    <scope>NUCLEOTIDE SEQUENCE [LARGE SCALE GENOMIC DNA]</scope>
    <source>
        <strain evidence="2">cv. Nipponbare</strain>
    </source>
</reference>